<evidence type="ECO:0000256" key="1">
    <source>
        <dbReference type="SAM" id="MobiDB-lite"/>
    </source>
</evidence>
<dbReference type="EMBL" id="FJVC01000228">
    <property type="protein sequence ID" value="CZT45868.1"/>
    <property type="molecule type" value="Genomic_DNA"/>
</dbReference>
<accession>A0A1E1M9Z3</accession>
<proteinExistence type="predicted"/>
<feature type="compositionally biased region" description="Basic and acidic residues" evidence="1">
    <location>
        <begin position="130"/>
        <end position="141"/>
    </location>
</feature>
<gene>
    <name evidence="2" type="ORF">RSE6_06224</name>
</gene>
<evidence type="ECO:0000313" key="2">
    <source>
        <dbReference type="EMBL" id="CZT45868.1"/>
    </source>
</evidence>
<evidence type="ECO:0000313" key="3">
    <source>
        <dbReference type="Proteomes" id="UP000177625"/>
    </source>
</evidence>
<feature type="region of interest" description="Disordered" evidence="1">
    <location>
        <begin position="82"/>
        <end position="141"/>
    </location>
</feature>
<reference evidence="3" key="1">
    <citation type="submission" date="2016-03" db="EMBL/GenBank/DDBJ databases">
        <authorList>
            <person name="Guldener U."/>
        </authorList>
    </citation>
    <scope>NUCLEOTIDE SEQUENCE [LARGE SCALE GENOMIC DNA]</scope>
</reference>
<organism evidence="2 3">
    <name type="scientific">Rhynchosporium secalis</name>
    <name type="common">Barley scald fungus</name>
    <dbReference type="NCBI Taxonomy" id="38038"/>
    <lineage>
        <taxon>Eukaryota</taxon>
        <taxon>Fungi</taxon>
        <taxon>Dikarya</taxon>
        <taxon>Ascomycota</taxon>
        <taxon>Pezizomycotina</taxon>
        <taxon>Leotiomycetes</taxon>
        <taxon>Helotiales</taxon>
        <taxon>Ploettnerulaceae</taxon>
        <taxon>Rhynchosporium</taxon>
    </lineage>
</organism>
<name>A0A1E1M9Z3_RHYSE</name>
<dbReference type="Proteomes" id="UP000177625">
    <property type="component" value="Unassembled WGS sequence"/>
</dbReference>
<sequence length="141" mass="15802">MRTYRNPLRSRAALRKGSPRLAARDIALRSGERLPEYEAAYGDQESFVHELRSAGSGARCEEELLCMGEEGRRCTWRDEWEEEEGGWGVADSGDSKEERGVVKRDVEAKGEENVKGGRDRESANESIPLTHDDGVKKSFAD</sequence>
<keyword evidence="3" id="KW-1185">Reference proteome</keyword>
<feature type="compositionally biased region" description="Basic and acidic residues" evidence="1">
    <location>
        <begin position="93"/>
        <end position="123"/>
    </location>
</feature>
<dbReference type="AlphaFoldDB" id="A0A1E1M9Z3"/>
<protein>
    <submittedName>
        <fullName evidence="2">Uncharacterized protein</fullName>
    </submittedName>
</protein>